<dbReference type="Gene3D" id="3.30.40.10">
    <property type="entry name" value="Zinc/RING finger domain, C3HC4 (zinc finger)"/>
    <property type="match status" value="3"/>
</dbReference>
<dbReference type="PROSITE" id="PS50145">
    <property type="entry name" value="ZF_TRAF"/>
    <property type="match status" value="1"/>
</dbReference>
<keyword evidence="3 4" id="KW-0862">Zinc</keyword>
<evidence type="ECO:0000313" key="8">
    <source>
        <dbReference type="Proteomes" id="UP001159428"/>
    </source>
</evidence>
<comment type="caution">
    <text evidence="7">The sequence shown here is derived from an EMBL/GenBank/DDBJ whole genome shotgun (WGS) entry which is preliminary data.</text>
</comment>
<dbReference type="GO" id="GO:0008270">
    <property type="term" value="F:zinc ion binding"/>
    <property type="evidence" value="ECO:0007669"/>
    <property type="project" value="UniProtKB-KW"/>
</dbReference>
<name>A0AAU9Y1F5_9CNID</name>
<dbReference type="Pfam" id="PF02176">
    <property type="entry name" value="zf-TRAF"/>
    <property type="match status" value="1"/>
</dbReference>
<feature type="domain" description="RING-type" evidence="5">
    <location>
        <begin position="64"/>
        <end position="111"/>
    </location>
</feature>
<dbReference type="InterPro" id="IPR018957">
    <property type="entry name" value="Znf_C3HC4_RING-type"/>
</dbReference>
<dbReference type="Pfam" id="PF00097">
    <property type="entry name" value="zf-C3HC4"/>
    <property type="match status" value="1"/>
</dbReference>
<gene>
    <name evidence="7" type="ORF">PMEA_00003491</name>
</gene>
<feature type="zinc finger region" description="TRAF-type" evidence="4">
    <location>
        <begin position="171"/>
        <end position="230"/>
    </location>
</feature>
<sequence length="421" mass="47441">MSLLQRTDINNGAGLASTDKETLLRQTVIENPLVRNNVSSKDRSGFQVQRINFSEDSGFGMLYLCYYTATFLFSYGIVSRPVTLACGHSGCKNCMETWAESTATPLCPQCRATFRKEELRLNVAMDKATRDLPLKCNSQGCQWKGNYSDANDHLRHCPKVRERCPNEGCQHVAAREEMTAHACPKERIPCSGCQLSVTREKLQFHRTSLCRNSAVLCPLRCGASLPRMNINLHLHKCPEKASMCQVPGCKKIVKKKDMNVHLKEASTSHFALQSGEIKRLRGIIYYKKCNIEPIEPKVERVVSFCWRIPNFVESRRQQASDAIGDKPLTSGPFIDDNCRWRGLYSGQQKLFLQLLSASHPVTGEIQIVMAPGSDNEQVLDSDIVSLKEGEMWGRRIPNVDSLLDGNGSLDVKFIIYYFNLH</sequence>
<evidence type="ECO:0000256" key="2">
    <source>
        <dbReference type="ARBA" id="ARBA00022771"/>
    </source>
</evidence>
<accession>A0AAU9Y1F5</accession>
<evidence type="ECO:0000256" key="4">
    <source>
        <dbReference type="PROSITE-ProRule" id="PRU00207"/>
    </source>
</evidence>
<keyword evidence="8" id="KW-1185">Reference proteome</keyword>
<keyword evidence="2 4" id="KW-0863">Zinc-finger</keyword>
<dbReference type="EMBL" id="CALNXJ010000117">
    <property type="protein sequence ID" value="CAH3165430.1"/>
    <property type="molecule type" value="Genomic_DNA"/>
</dbReference>
<feature type="domain" description="TRAF-type" evidence="6">
    <location>
        <begin position="171"/>
        <end position="230"/>
    </location>
</feature>
<protein>
    <submittedName>
        <fullName evidence="7">Uncharacterized protein</fullName>
    </submittedName>
</protein>
<evidence type="ECO:0000259" key="5">
    <source>
        <dbReference type="PROSITE" id="PS50089"/>
    </source>
</evidence>
<dbReference type="PROSITE" id="PS50089">
    <property type="entry name" value="ZF_RING_2"/>
    <property type="match status" value="1"/>
</dbReference>
<evidence type="ECO:0000256" key="3">
    <source>
        <dbReference type="ARBA" id="ARBA00022833"/>
    </source>
</evidence>
<dbReference type="AlphaFoldDB" id="A0AAU9Y1F5"/>
<evidence type="ECO:0000313" key="7">
    <source>
        <dbReference type="EMBL" id="CAH3165430.1"/>
    </source>
</evidence>
<evidence type="ECO:0000256" key="1">
    <source>
        <dbReference type="ARBA" id="ARBA00022723"/>
    </source>
</evidence>
<dbReference type="SUPFAM" id="SSF49599">
    <property type="entry name" value="TRAF domain-like"/>
    <property type="match status" value="2"/>
</dbReference>
<organism evidence="7 8">
    <name type="scientific">Pocillopora meandrina</name>
    <dbReference type="NCBI Taxonomy" id="46732"/>
    <lineage>
        <taxon>Eukaryota</taxon>
        <taxon>Metazoa</taxon>
        <taxon>Cnidaria</taxon>
        <taxon>Anthozoa</taxon>
        <taxon>Hexacorallia</taxon>
        <taxon>Scleractinia</taxon>
        <taxon>Astrocoeniina</taxon>
        <taxon>Pocilloporidae</taxon>
        <taxon>Pocillopora</taxon>
    </lineage>
</organism>
<reference evidence="7 8" key="1">
    <citation type="submission" date="2022-05" db="EMBL/GenBank/DDBJ databases">
        <authorList>
            <consortium name="Genoscope - CEA"/>
            <person name="William W."/>
        </authorList>
    </citation>
    <scope>NUCLEOTIDE SEQUENCE [LARGE SCALE GENOMIC DNA]</scope>
</reference>
<dbReference type="PANTHER" id="PTHR10131">
    <property type="entry name" value="TNF RECEPTOR ASSOCIATED FACTOR"/>
    <property type="match status" value="1"/>
</dbReference>
<proteinExistence type="predicted"/>
<evidence type="ECO:0000259" key="6">
    <source>
        <dbReference type="PROSITE" id="PS50145"/>
    </source>
</evidence>
<dbReference type="Proteomes" id="UP001159428">
    <property type="component" value="Unassembled WGS sequence"/>
</dbReference>
<dbReference type="InterPro" id="IPR013083">
    <property type="entry name" value="Znf_RING/FYVE/PHD"/>
</dbReference>
<dbReference type="InterPro" id="IPR001293">
    <property type="entry name" value="Znf_TRAF"/>
</dbReference>
<dbReference type="InterPro" id="IPR001841">
    <property type="entry name" value="Znf_RING"/>
</dbReference>
<dbReference type="PANTHER" id="PTHR10131:SF94">
    <property type="entry name" value="TNF RECEPTOR-ASSOCIATED FACTOR 4"/>
    <property type="match status" value="1"/>
</dbReference>
<keyword evidence="1 4" id="KW-0479">Metal-binding</keyword>
<dbReference type="SUPFAM" id="SSF57850">
    <property type="entry name" value="RING/U-box"/>
    <property type="match status" value="1"/>
</dbReference>